<dbReference type="PROSITE" id="PS00936">
    <property type="entry name" value="RIBOSOMAL_L35"/>
    <property type="match status" value="1"/>
</dbReference>
<keyword evidence="2 5" id="KW-0689">Ribosomal protein</keyword>
<dbReference type="AlphaFoldDB" id="A0A933S8P7"/>
<evidence type="ECO:0000256" key="1">
    <source>
        <dbReference type="ARBA" id="ARBA00006598"/>
    </source>
</evidence>
<feature type="compositionally biased region" description="Basic residues" evidence="7">
    <location>
        <begin position="10"/>
        <end position="31"/>
    </location>
</feature>
<evidence type="ECO:0000256" key="7">
    <source>
        <dbReference type="SAM" id="MobiDB-lite"/>
    </source>
</evidence>
<comment type="similarity">
    <text evidence="1 5 6">Belongs to the bacterial ribosomal protein bL35 family.</text>
</comment>
<dbReference type="Gene3D" id="4.10.410.60">
    <property type="match status" value="1"/>
</dbReference>
<evidence type="ECO:0000313" key="9">
    <source>
        <dbReference type="Proteomes" id="UP000696931"/>
    </source>
</evidence>
<dbReference type="NCBIfam" id="TIGR00001">
    <property type="entry name" value="rpmI_bact"/>
    <property type="match status" value="1"/>
</dbReference>
<dbReference type="Pfam" id="PF01632">
    <property type="entry name" value="Ribosomal_L35p"/>
    <property type="match status" value="1"/>
</dbReference>
<dbReference type="Proteomes" id="UP000696931">
    <property type="component" value="Unassembled WGS sequence"/>
</dbReference>
<evidence type="ECO:0000256" key="5">
    <source>
        <dbReference type="HAMAP-Rule" id="MF_00514"/>
    </source>
</evidence>
<feature type="region of interest" description="Disordered" evidence="7">
    <location>
        <begin position="1"/>
        <end position="48"/>
    </location>
</feature>
<dbReference type="FunFam" id="4.10.410.60:FF:000001">
    <property type="entry name" value="50S ribosomal protein L35"/>
    <property type="match status" value="1"/>
</dbReference>
<dbReference type="PANTHER" id="PTHR33343">
    <property type="entry name" value="54S RIBOSOMAL PROTEIN BL35M"/>
    <property type="match status" value="1"/>
</dbReference>
<dbReference type="InterPro" id="IPR018265">
    <property type="entry name" value="Ribosomal_bL35_CS"/>
</dbReference>
<evidence type="ECO:0000256" key="6">
    <source>
        <dbReference type="RuleBase" id="RU000568"/>
    </source>
</evidence>
<dbReference type="GO" id="GO:0006412">
    <property type="term" value="P:translation"/>
    <property type="evidence" value="ECO:0007669"/>
    <property type="project" value="UniProtKB-UniRule"/>
</dbReference>
<comment type="caution">
    <text evidence="8">The sequence shown here is derived from an EMBL/GenBank/DDBJ whole genome shotgun (WGS) entry which is preliminary data.</text>
</comment>
<evidence type="ECO:0000256" key="4">
    <source>
        <dbReference type="ARBA" id="ARBA00071664"/>
    </source>
</evidence>
<evidence type="ECO:0000256" key="2">
    <source>
        <dbReference type="ARBA" id="ARBA00022980"/>
    </source>
</evidence>
<dbReference type="SUPFAM" id="SSF143034">
    <property type="entry name" value="L35p-like"/>
    <property type="match status" value="1"/>
</dbReference>
<dbReference type="PANTHER" id="PTHR33343:SF1">
    <property type="entry name" value="LARGE RIBOSOMAL SUBUNIT PROTEIN BL35M"/>
    <property type="match status" value="1"/>
</dbReference>
<dbReference type="InterPro" id="IPR037229">
    <property type="entry name" value="Ribosomal_bL35_sf"/>
</dbReference>
<dbReference type="InterPro" id="IPR021137">
    <property type="entry name" value="Ribosomal_bL35-like"/>
</dbReference>
<accession>A0A933S8P7</accession>
<dbReference type="InterPro" id="IPR001706">
    <property type="entry name" value="Ribosomal_bL35"/>
</dbReference>
<sequence length="65" mass="7177">MPKQKTNRAAAKRFKISGTGKAKRRQAHLRHGMVADSRGPKRQKGSSVVVAAPDQARVLRMLGQR</sequence>
<gene>
    <name evidence="5 8" type="primary">rpmI</name>
    <name evidence="8" type="ORF">HZA61_00565</name>
</gene>
<dbReference type="EMBL" id="JACRIW010000005">
    <property type="protein sequence ID" value="MBI5167956.1"/>
    <property type="molecule type" value="Genomic_DNA"/>
</dbReference>
<dbReference type="PRINTS" id="PR00064">
    <property type="entry name" value="RIBOSOMALL35"/>
</dbReference>
<evidence type="ECO:0000256" key="3">
    <source>
        <dbReference type="ARBA" id="ARBA00023274"/>
    </source>
</evidence>
<protein>
    <recommendedName>
        <fullName evidence="4 5">Large ribosomal subunit protein bL35</fullName>
    </recommendedName>
</protein>
<reference evidence="8" key="1">
    <citation type="submission" date="2020-07" db="EMBL/GenBank/DDBJ databases">
        <title>Huge and variable diversity of episymbiotic CPR bacteria and DPANN archaea in groundwater ecosystems.</title>
        <authorList>
            <person name="He C.Y."/>
            <person name="Keren R."/>
            <person name="Whittaker M."/>
            <person name="Farag I.F."/>
            <person name="Doudna J."/>
            <person name="Cate J.H.D."/>
            <person name="Banfield J.F."/>
        </authorList>
    </citation>
    <scope>NUCLEOTIDE SEQUENCE</scope>
    <source>
        <strain evidence="8">NC_groundwater_1813_Pr3_B-0.1um_71_17</strain>
    </source>
</reference>
<dbReference type="GO" id="GO:0015934">
    <property type="term" value="C:large ribosomal subunit"/>
    <property type="evidence" value="ECO:0007669"/>
    <property type="project" value="TreeGrafter"/>
</dbReference>
<proteinExistence type="inferred from homology"/>
<evidence type="ECO:0000313" key="8">
    <source>
        <dbReference type="EMBL" id="MBI5167956.1"/>
    </source>
</evidence>
<keyword evidence="3 5" id="KW-0687">Ribonucleoprotein</keyword>
<name>A0A933S8P7_UNCEI</name>
<dbReference type="HAMAP" id="MF_00514">
    <property type="entry name" value="Ribosomal_bL35"/>
    <property type="match status" value="1"/>
</dbReference>
<dbReference type="GO" id="GO:0003735">
    <property type="term" value="F:structural constituent of ribosome"/>
    <property type="evidence" value="ECO:0007669"/>
    <property type="project" value="InterPro"/>
</dbReference>
<organism evidence="8 9">
    <name type="scientific">Eiseniibacteriota bacterium</name>
    <dbReference type="NCBI Taxonomy" id="2212470"/>
    <lineage>
        <taxon>Bacteria</taxon>
        <taxon>Candidatus Eiseniibacteriota</taxon>
    </lineage>
</organism>